<feature type="compositionally biased region" description="Polar residues" evidence="1">
    <location>
        <begin position="63"/>
        <end position="74"/>
    </location>
</feature>
<comment type="caution">
    <text evidence="2">The sequence shown here is derived from an EMBL/GenBank/DDBJ whole genome shotgun (WGS) entry which is preliminary data.</text>
</comment>
<evidence type="ECO:0000256" key="1">
    <source>
        <dbReference type="SAM" id="MobiDB-lite"/>
    </source>
</evidence>
<organism evidence="2">
    <name type="scientific">Talaromyces marneffei PM1</name>
    <dbReference type="NCBI Taxonomy" id="1077442"/>
    <lineage>
        <taxon>Eukaryota</taxon>
        <taxon>Fungi</taxon>
        <taxon>Dikarya</taxon>
        <taxon>Ascomycota</taxon>
        <taxon>Pezizomycotina</taxon>
        <taxon>Eurotiomycetes</taxon>
        <taxon>Eurotiomycetidae</taxon>
        <taxon>Eurotiales</taxon>
        <taxon>Trichocomaceae</taxon>
        <taxon>Talaromyces</taxon>
        <taxon>Talaromyces sect. Talaromyces</taxon>
    </lineage>
</organism>
<dbReference type="EMBL" id="JPOX01000070">
    <property type="protein sequence ID" value="KFX41118.1"/>
    <property type="molecule type" value="Genomic_DNA"/>
</dbReference>
<name>A0A093X7C3_TALMA</name>
<evidence type="ECO:0000313" key="2">
    <source>
        <dbReference type="EMBL" id="KFX41118.1"/>
    </source>
</evidence>
<sequence length="306" mass="35358">MPNKHWADDPDESETGSGTSLCLSNCQTSDTDITKPDENFGSISTRSLTPQSKGRTRPPQQPHGGSSAQTTTSAGRAYKDPDIDTTERLSDINPDFNRADGTKKLKERVIDRWHRRPKAARIWPGGHFQHDWKYFRIYYQDALGKKMDKAMAKSLRTGRQWLIKENELGTQPRDNVPVYIDDMIKFNEMILQTRKKRVDMIDGEPQILRDQPMSNSHYNNAIHSISEIIGLLKWFFFYQFRYSIGGILDDTGTCLDLFYTAFLGLKPDKVIGRALTNISRYADKRRPRYLDDTQKDSDFEYRAKEM</sequence>
<reference evidence="2" key="1">
    <citation type="journal article" date="2014" name="PLoS Genet.">
        <title>Signature Gene Expression Reveals Novel Clues to the Molecular Mechanisms of Dimorphic Transition in Penicillium marneffei.</title>
        <authorList>
            <person name="Yang E."/>
            <person name="Wang G."/>
            <person name="Cai J."/>
            <person name="Woo P.C."/>
            <person name="Lau S.K."/>
            <person name="Yuen K.-Y."/>
            <person name="Chow W.-N."/>
            <person name="Lin X."/>
        </authorList>
    </citation>
    <scope>NUCLEOTIDE SEQUENCE [LARGE SCALE GENOMIC DNA]</scope>
    <source>
        <strain evidence="2">PM1</strain>
    </source>
</reference>
<dbReference type="AlphaFoldDB" id="A0A093X7C3"/>
<dbReference type="HOGENOM" id="CLU_909664_0_0_1"/>
<feature type="compositionally biased region" description="Polar residues" evidence="1">
    <location>
        <begin position="15"/>
        <end position="31"/>
    </location>
</feature>
<dbReference type="PANTHER" id="PTHR37535">
    <property type="entry name" value="FLUG DOMAIN PROTEIN"/>
    <property type="match status" value="1"/>
</dbReference>
<proteinExistence type="predicted"/>
<gene>
    <name evidence="2" type="ORF">GQ26_0700060</name>
</gene>
<feature type="compositionally biased region" description="Basic and acidic residues" evidence="1">
    <location>
        <begin position="77"/>
        <end position="90"/>
    </location>
</feature>
<feature type="region of interest" description="Disordered" evidence="1">
    <location>
        <begin position="1"/>
        <end position="98"/>
    </location>
</feature>
<dbReference type="PANTHER" id="PTHR37535:SF2">
    <property type="entry name" value="FINGER DOMAIN PROTEIN, PUTATIVE (AFU_ORTHOLOGUE AFUA_6G09300)-RELATED"/>
    <property type="match status" value="1"/>
</dbReference>
<feature type="compositionally biased region" description="Polar residues" evidence="1">
    <location>
        <begin position="41"/>
        <end position="53"/>
    </location>
</feature>
<accession>A0A093X7C3</accession>
<protein>
    <submittedName>
        <fullName evidence="2">Uncharacterized protein</fullName>
    </submittedName>
</protein>